<dbReference type="KEGG" id="pgn:PGN_0797"/>
<protein>
    <submittedName>
        <fullName evidence="1">Uncharacterized protein</fullName>
    </submittedName>
</protein>
<dbReference type="Proteomes" id="UP000008842">
    <property type="component" value="Chromosome"/>
</dbReference>
<evidence type="ECO:0000313" key="2">
    <source>
        <dbReference type="Proteomes" id="UP000008842"/>
    </source>
</evidence>
<reference evidence="1 2" key="1">
    <citation type="journal article" date="2008" name="DNA Res.">
        <title>Determination of the genome sequence of Porphyromonas gingivalis strain ATCC 33277 and genomic comparison with strain W83 revealed extensive genome rearrangements in P. gingivalis.</title>
        <authorList>
            <person name="Naito M."/>
            <person name="Hirakawa H."/>
            <person name="Yamashita A."/>
            <person name="Ohara N."/>
            <person name="Shoji M."/>
            <person name="Yukitake H."/>
            <person name="Nakayama K."/>
            <person name="Toh H."/>
            <person name="Yoshimura F."/>
            <person name="Kuhara S."/>
            <person name="Hattori M."/>
            <person name="Hayashi T."/>
            <person name="Nakayama K."/>
        </authorList>
    </citation>
    <scope>NUCLEOTIDE SEQUENCE [LARGE SCALE GENOMIC DNA]</scope>
    <source>
        <strain evidence="2">ATCC 33277 / DSM 20709 / CIP 103683 / JCM 12257 / NCTC 11834 / 2561</strain>
    </source>
</reference>
<sequence>MCFDSKNGAKKVFNNEEEFGMILNKELKEVGLQGDKEEKMDSFSL</sequence>
<dbReference type="HOGENOM" id="CLU_213318_0_0_10"/>
<name>B2RIX1_PORG3</name>
<dbReference type="AlphaFoldDB" id="B2RIX1"/>
<dbReference type="EMBL" id="AP009380">
    <property type="protein sequence ID" value="BAG33316.1"/>
    <property type="molecule type" value="Genomic_DNA"/>
</dbReference>
<organism evidence="1 2">
    <name type="scientific">Porphyromonas gingivalis (strain ATCC 33277 / DSM 20709 / CIP 103683 / JCM 12257 / NCTC 11834 / 2561)</name>
    <dbReference type="NCBI Taxonomy" id="431947"/>
    <lineage>
        <taxon>Bacteria</taxon>
        <taxon>Pseudomonadati</taxon>
        <taxon>Bacteroidota</taxon>
        <taxon>Bacteroidia</taxon>
        <taxon>Bacteroidales</taxon>
        <taxon>Porphyromonadaceae</taxon>
        <taxon>Porphyromonas</taxon>
    </lineage>
</organism>
<proteinExistence type="predicted"/>
<evidence type="ECO:0000313" key="1">
    <source>
        <dbReference type="EMBL" id="BAG33316.1"/>
    </source>
</evidence>
<gene>
    <name evidence="1" type="ordered locus">PGN_0797</name>
</gene>
<accession>B2RIX1</accession>